<organism evidence="2 3">
    <name type="scientific">Propionigenium maris DSM 9537</name>
    <dbReference type="NCBI Taxonomy" id="1123000"/>
    <lineage>
        <taxon>Bacteria</taxon>
        <taxon>Fusobacteriati</taxon>
        <taxon>Fusobacteriota</taxon>
        <taxon>Fusobacteriia</taxon>
        <taxon>Fusobacteriales</taxon>
        <taxon>Fusobacteriaceae</taxon>
        <taxon>Propionigenium</taxon>
    </lineage>
</organism>
<keyword evidence="1" id="KW-1133">Transmembrane helix</keyword>
<evidence type="ECO:0000313" key="2">
    <source>
        <dbReference type="EMBL" id="GLI58141.1"/>
    </source>
</evidence>
<dbReference type="Proteomes" id="UP001144471">
    <property type="component" value="Unassembled WGS sequence"/>
</dbReference>
<dbReference type="RefSeq" id="WP_281837817.1">
    <property type="nucleotide sequence ID" value="NZ_BSDY01000036.1"/>
</dbReference>
<name>A0A9W6LP89_9FUSO</name>
<feature type="transmembrane region" description="Helical" evidence="1">
    <location>
        <begin position="378"/>
        <end position="396"/>
    </location>
</feature>
<feature type="transmembrane region" description="Helical" evidence="1">
    <location>
        <begin position="291"/>
        <end position="309"/>
    </location>
</feature>
<keyword evidence="3" id="KW-1185">Reference proteome</keyword>
<evidence type="ECO:0000313" key="3">
    <source>
        <dbReference type="Proteomes" id="UP001144471"/>
    </source>
</evidence>
<dbReference type="AlphaFoldDB" id="A0A9W6LP89"/>
<feature type="transmembrane region" description="Helical" evidence="1">
    <location>
        <begin position="177"/>
        <end position="196"/>
    </location>
</feature>
<feature type="transmembrane region" description="Helical" evidence="1">
    <location>
        <begin position="146"/>
        <end position="165"/>
    </location>
</feature>
<evidence type="ECO:0000256" key="1">
    <source>
        <dbReference type="SAM" id="Phobius"/>
    </source>
</evidence>
<reference evidence="2" key="1">
    <citation type="submission" date="2022-12" db="EMBL/GenBank/DDBJ databases">
        <title>Reference genome sequencing for broad-spectrum identification of bacterial and archaeal isolates by mass spectrometry.</title>
        <authorList>
            <person name="Sekiguchi Y."/>
            <person name="Tourlousse D.M."/>
        </authorList>
    </citation>
    <scope>NUCLEOTIDE SEQUENCE</scope>
    <source>
        <strain evidence="2">10succ1</strain>
    </source>
</reference>
<proteinExistence type="predicted"/>
<gene>
    <name evidence="2" type="ORF">PM10SUCC1_36550</name>
</gene>
<keyword evidence="1" id="KW-0472">Membrane</keyword>
<feature type="transmembrane region" description="Helical" evidence="1">
    <location>
        <begin position="351"/>
        <end position="372"/>
    </location>
</feature>
<feature type="transmembrane region" description="Helical" evidence="1">
    <location>
        <begin position="208"/>
        <end position="230"/>
    </location>
</feature>
<feature type="transmembrane region" description="Helical" evidence="1">
    <location>
        <begin position="321"/>
        <end position="339"/>
    </location>
</feature>
<protein>
    <submittedName>
        <fullName evidence="2">Uncharacterized protein</fullName>
    </submittedName>
</protein>
<accession>A0A9W6LP89</accession>
<sequence length="565" mass="66272">MNIKKLWSLLALPLIYLIFLLYPVTPQDYLKIEVGLEKLPEIYSLVDIEVYNQEGQEMEIDTFDLLEDIYIFDLEEGDYTLQLRYNNEVRFIPFKRREGYQELPKVFFTASAFDKKQSVFLYSMLFITSLLILSTSKVINKHRNKLLEVATYSLLAIISLRFVILGLKFYDLHWWKYVFKLSLFFEVFLGFALLYWVMDRVKLPLADLVKRGVGLLLILQIIFTGFLLFFDFQRIIDLLFYTKGSNALIFMCDILFAVREFLFPTIATIIFLSSIYPLVRNTSRVKWRKEFSFTLVAAVLTVFSWYYTFHEFENGRLDSVVEIYTFLSVFILVLFKAYIFSDSREYNLLRYSFWWSVRLNYITFLAYIYLIYTRNFNYTLTVLGVILMTDIFYLNLRNSVESQHFSMSRILFKEGEVATLSQLKSLVEGEVGKVIPVSHISLDVDFNGVTPEKDEEGTLFFTGTLNKRAILSLRLSPLYPLKIFERRALEELVEELPGVALRIHYRESLLEGPSMDSFTMGTRLMELRELILLGSSMEEGKVKDSIKESVLKEIDSLIEEVDSHV</sequence>
<comment type="caution">
    <text evidence="2">The sequence shown here is derived from an EMBL/GenBank/DDBJ whole genome shotgun (WGS) entry which is preliminary data.</text>
</comment>
<feature type="transmembrane region" description="Helical" evidence="1">
    <location>
        <begin position="261"/>
        <end position="279"/>
    </location>
</feature>
<keyword evidence="1" id="KW-0812">Transmembrane</keyword>
<dbReference type="EMBL" id="BSDY01000036">
    <property type="protein sequence ID" value="GLI58141.1"/>
    <property type="molecule type" value="Genomic_DNA"/>
</dbReference>
<feature type="transmembrane region" description="Helical" evidence="1">
    <location>
        <begin position="119"/>
        <end position="139"/>
    </location>
</feature>